<comment type="caution">
    <text evidence="2">The sequence shown here is derived from an EMBL/GenBank/DDBJ whole genome shotgun (WGS) entry which is preliminary data.</text>
</comment>
<sequence>MSGSFRTYKFPGPEPRESYRLRLENEEENVVAHLSAMWCVHGGMDLYRNRLVELGPDPLQKTQTKKLPGIRCKKRRNLLALSSWIKILFVCGVHPNQRSSSISGPKFRTFGNIVSDYCRLESRQDQSSPSPRRTQVNLSRSKLEVLESGATGCLYNHKMCRKCGGPVINWVIATRKRKVLDGKIVDQALKDIPTGGLVDFPTNLDDLIWPSADPKTLKKENKTSDSVPSSLASLSAVMDLSIEQENPVTGRKGRTGRKQEGCTDDKIEAEKQKCQTSSKSGYQWS</sequence>
<dbReference type="Proteomes" id="UP001605036">
    <property type="component" value="Unassembled WGS sequence"/>
</dbReference>
<feature type="compositionally biased region" description="Polar residues" evidence="1">
    <location>
        <begin position="274"/>
        <end position="285"/>
    </location>
</feature>
<accession>A0ABD1ZKM3</accession>
<protein>
    <submittedName>
        <fullName evidence="2">Uncharacterized protein</fullName>
    </submittedName>
</protein>
<organism evidence="2 3">
    <name type="scientific">Riccia fluitans</name>
    <dbReference type="NCBI Taxonomy" id="41844"/>
    <lineage>
        <taxon>Eukaryota</taxon>
        <taxon>Viridiplantae</taxon>
        <taxon>Streptophyta</taxon>
        <taxon>Embryophyta</taxon>
        <taxon>Marchantiophyta</taxon>
        <taxon>Marchantiopsida</taxon>
        <taxon>Marchantiidae</taxon>
        <taxon>Marchantiales</taxon>
        <taxon>Ricciaceae</taxon>
        <taxon>Riccia</taxon>
    </lineage>
</organism>
<feature type="compositionally biased region" description="Basic and acidic residues" evidence="1">
    <location>
        <begin position="257"/>
        <end position="273"/>
    </location>
</feature>
<dbReference type="AlphaFoldDB" id="A0ABD1ZKM3"/>
<feature type="region of interest" description="Disordered" evidence="1">
    <location>
        <begin position="242"/>
        <end position="285"/>
    </location>
</feature>
<evidence type="ECO:0000313" key="2">
    <source>
        <dbReference type="EMBL" id="KAL2651500.1"/>
    </source>
</evidence>
<evidence type="ECO:0000256" key="1">
    <source>
        <dbReference type="SAM" id="MobiDB-lite"/>
    </source>
</evidence>
<dbReference type="PANTHER" id="PTHR42697">
    <property type="entry name" value="ENDONUCLEASE 8"/>
    <property type="match status" value="1"/>
</dbReference>
<keyword evidence="3" id="KW-1185">Reference proteome</keyword>
<gene>
    <name evidence="2" type="ORF">R1flu_019628</name>
</gene>
<reference evidence="2 3" key="1">
    <citation type="submission" date="2024-09" db="EMBL/GenBank/DDBJ databases">
        <title>Chromosome-scale assembly of Riccia fluitans.</title>
        <authorList>
            <person name="Paukszto L."/>
            <person name="Sawicki J."/>
            <person name="Karawczyk K."/>
            <person name="Piernik-Szablinska J."/>
            <person name="Szczecinska M."/>
            <person name="Mazdziarz M."/>
        </authorList>
    </citation>
    <scope>NUCLEOTIDE SEQUENCE [LARGE SCALE GENOMIC DNA]</scope>
    <source>
        <strain evidence="2">Rf_01</strain>
        <tissue evidence="2">Aerial parts of the thallus</tissue>
    </source>
</reference>
<dbReference type="EMBL" id="JBHFFA010000001">
    <property type="protein sequence ID" value="KAL2651500.1"/>
    <property type="molecule type" value="Genomic_DNA"/>
</dbReference>
<evidence type="ECO:0000313" key="3">
    <source>
        <dbReference type="Proteomes" id="UP001605036"/>
    </source>
</evidence>
<dbReference type="PANTHER" id="PTHR42697:SF1">
    <property type="entry name" value="ENDONUCLEASE 8"/>
    <property type="match status" value="1"/>
</dbReference>
<proteinExistence type="predicted"/>
<name>A0ABD1ZKM3_9MARC</name>